<gene>
    <name evidence="7" type="ORF">CHCC16736_1026</name>
    <name evidence="6" type="ORF">I6G80_22970</name>
</gene>
<dbReference type="EMBL" id="NILC01000027">
    <property type="protein sequence ID" value="TWL24225.1"/>
    <property type="molecule type" value="Genomic_DNA"/>
</dbReference>
<evidence type="ECO:0000313" key="6">
    <source>
        <dbReference type="EMBL" id="QPR72611.1"/>
    </source>
</evidence>
<keyword evidence="1 4" id="KW-0663">Pyridoxal phosphate</keyword>
<dbReference type="AlphaFoldDB" id="A0A415J4F9"/>
<dbReference type="PANTHER" id="PTHR30244:SF36">
    <property type="entry name" value="3-OXO-GLUCOSE-6-PHOSPHATE:GLUTAMATE AMINOTRANSFERASE"/>
    <property type="match status" value="1"/>
</dbReference>
<dbReference type="FunFam" id="3.40.640.10:FF:000089">
    <property type="entry name" value="Aminotransferase, DegT/DnrJ/EryC1/StrS family"/>
    <property type="match status" value="1"/>
</dbReference>
<proteinExistence type="inferred from homology"/>
<evidence type="ECO:0000256" key="1">
    <source>
        <dbReference type="ARBA" id="ARBA00022898"/>
    </source>
</evidence>
<sequence>MIPLVNLKRQFQTVKQDILKEFEHVLDSGQYILGPKVEELEKRIAEKLGVKEAVAVANGTDALVLTLEAFGIGKGDEVITTPFTFFATAEAVSRVGAEPVFADVDPETYNLDPKKIEEKITPATKAIIPVHIFGQPADMDEIMELAKKHGLLVIEDACQAFGASYKERPVGSIGDAACFSFFPTKNLGTLGDGGMVTISDPDAARQLRTLRTHGTSKKYFHDKIGFNSRLDELHAAALLILLEKIDGWNEQRRRVASRYREGLKTAEHLTLPAEKEDRTHIYHLYCIGAKNRDYIIQSLKEQDIHSGVYYPCCLHLQSVYSSLQYKKGDFPIAESLSETLFAIPMDPFLAAEEQDQIISALLKKGGGEK</sequence>
<dbReference type="Gene3D" id="3.90.1150.10">
    <property type="entry name" value="Aspartate Aminotransferase, domain 1"/>
    <property type="match status" value="1"/>
</dbReference>
<evidence type="ECO:0000256" key="3">
    <source>
        <dbReference type="PIRSR" id="PIRSR000390-1"/>
    </source>
</evidence>
<dbReference type="GO" id="GO:0000271">
    <property type="term" value="P:polysaccharide biosynthetic process"/>
    <property type="evidence" value="ECO:0007669"/>
    <property type="project" value="TreeGrafter"/>
</dbReference>
<evidence type="ECO:0000256" key="5">
    <source>
        <dbReference type="RuleBase" id="RU004508"/>
    </source>
</evidence>
<evidence type="ECO:0000256" key="2">
    <source>
        <dbReference type="ARBA" id="ARBA00037999"/>
    </source>
</evidence>
<dbReference type="Proteomes" id="UP000595038">
    <property type="component" value="Chromosome"/>
</dbReference>
<dbReference type="InterPro" id="IPR015422">
    <property type="entry name" value="PyrdxlP-dep_Trfase_small"/>
</dbReference>
<evidence type="ECO:0000256" key="4">
    <source>
        <dbReference type="PIRSR" id="PIRSR000390-2"/>
    </source>
</evidence>
<dbReference type="EMBL" id="CP065647">
    <property type="protein sequence ID" value="QPR72611.1"/>
    <property type="molecule type" value="Genomic_DNA"/>
</dbReference>
<reference evidence="6 9" key="2">
    <citation type="submission" date="2020-12" db="EMBL/GenBank/DDBJ databases">
        <title>FDA dAtabase for Regulatory Grade micrObial Sequences (FDA-ARGOS): Supporting development and validation of Infectious Disease Dx tests.</title>
        <authorList>
            <person name="Nelson B."/>
            <person name="Plummer A."/>
            <person name="Tallon L."/>
            <person name="Sadzewicz L."/>
            <person name="Zhao X."/>
            <person name="Boylan J."/>
            <person name="Ott S."/>
            <person name="Bowen H."/>
            <person name="Vavikolanu K."/>
            <person name="Mehta A."/>
            <person name="Aluvathingal J."/>
            <person name="Nadendla S."/>
            <person name="Myers T."/>
            <person name="Yan Y."/>
            <person name="Sichtig H."/>
        </authorList>
    </citation>
    <scope>NUCLEOTIDE SEQUENCE [LARGE SCALE GENOMIC DNA]</scope>
    <source>
        <strain evidence="6 9">FDAARGOS_923</strain>
    </source>
</reference>
<dbReference type="CDD" id="cd00616">
    <property type="entry name" value="AHBA_syn"/>
    <property type="match status" value="1"/>
</dbReference>
<feature type="active site" description="Proton acceptor" evidence="3">
    <location>
        <position position="185"/>
    </location>
</feature>
<dbReference type="GO" id="GO:0008483">
    <property type="term" value="F:transaminase activity"/>
    <property type="evidence" value="ECO:0007669"/>
    <property type="project" value="UniProtKB-KW"/>
</dbReference>
<dbReference type="InterPro" id="IPR000653">
    <property type="entry name" value="DegT/StrS_aminotransferase"/>
</dbReference>
<name>A0A415J4F9_BACLI</name>
<keyword evidence="6" id="KW-0032">Aminotransferase</keyword>
<dbReference type="PIRSF" id="PIRSF000390">
    <property type="entry name" value="PLP_StrS"/>
    <property type="match status" value="1"/>
</dbReference>
<dbReference type="Proteomes" id="UP000435910">
    <property type="component" value="Unassembled WGS sequence"/>
</dbReference>
<dbReference type="InterPro" id="IPR015421">
    <property type="entry name" value="PyrdxlP-dep_Trfase_major"/>
</dbReference>
<comment type="similarity">
    <text evidence="2 5">Belongs to the DegT/DnrJ/EryC1 family.</text>
</comment>
<dbReference type="InterPro" id="IPR015424">
    <property type="entry name" value="PyrdxlP-dep_Trfase"/>
</dbReference>
<protein>
    <submittedName>
        <fullName evidence="6">DegT/DnrJ/EryC1/StrS family aminotransferase</fullName>
    </submittedName>
    <submittedName>
        <fullName evidence="7">dTDP-3-amino-3,6-dideoxy-alpha-D-galactopyranose transaminase</fullName>
    </submittedName>
</protein>
<evidence type="ECO:0000313" key="8">
    <source>
        <dbReference type="Proteomes" id="UP000435910"/>
    </source>
</evidence>
<evidence type="ECO:0000313" key="7">
    <source>
        <dbReference type="EMBL" id="TWL24225.1"/>
    </source>
</evidence>
<evidence type="ECO:0000313" key="9">
    <source>
        <dbReference type="Proteomes" id="UP000595038"/>
    </source>
</evidence>
<keyword evidence="6" id="KW-0808">Transferase</keyword>
<reference evidence="7 8" key="1">
    <citation type="submission" date="2019-06" db="EMBL/GenBank/DDBJ databases">
        <title>Genome sequence analysis of &gt;100 Bacillus licheniformis strains suggests intrinsic resistance to this species.</title>
        <authorList>
            <person name="Wels M."/>
            <person name="Siezen R.J."/>
            <person name="Johansen E."/>
            <person name="Stuer-Lauridsen B."/>
            <person name="Bjerre K."/>
            <person name="Nielsen B.K.K."/>
        </authorList>
    </citation>
    <scope>NUCLEOTIDE SEQUENCE [LARGE SCALE GENOMIC DNA]</scope>
    <source>
        <strain evidence="7 8">BAC-16736</strain>
    </source>
</reference>
<dbReference type="SUPFAM" id="SSF53383">
    <property type="entry name" value="PLP-dependent transferases"/>
    <property type="match status" value="1"/>
</dbReference>
<feature type="modified residue" description="N6-(pyridoxal phosphate)lysine" evidence="4">
    <location>
        <position position="185"/>
    </location>
</feature>
<organism evidence="7 8">
    <name type="scientific">Bacillus licheniformis</name>
    <dbReference type="NCBI Taxonomy" id="1402"/>
    <lineage>
        <taxon>Bacteria</taxon>
        <taxon>Bacillati</taxon>
        <taxon>Bacillota</taxon>
        <taxon>Bacilli</taxon>
        <taxon>Bacillales</taxon>
        <taxon>Bacillaceae</taxon>
        <taxon>Bacillus</taxon>
    </lineage>
</organism>
<dbReference type="RefSeq" id="WP_003179769.1">
    <property type="nucleotide sequence ID" value="NZ_BEXU01000050.1"/>
</dbReference>
<dbReference type="Pfam" id="PF01041">
    <property type="entry name" value="DegT_DnrJ_EryC1"/>
    <property type="match status" value="1"/>
</dbReference>
<dbReference type="OMA" id="VWNQYTI"/>
<dbReference type="PANTHER" id="PTHR30244">
    <property type="entry name" value="TRANSAMINASE"/>
    <property type="match status" value="1"/>
</dbReference>
<dbReference type="Gene3D" id="3.40.640.10">
    <property type="entry name" value="Type I PLP-dependent aspartate aminotransferase-like (Major domain)"/>
    <property type="match status" value="1"/>
</dbReference>
<accession>A0A415J4F9</accession>
<dbReference type="GO" id="GO:0030170">
    <property type="term" value="F:pyridoxal phosphate binding"/>
    <property type="evidence" value="ECO:0007669"/>
    <property type="project" value="TreeGrafter"/>
</dbReference>
<dbReference type="GeneID" id="92862610"/>